<dbReference type="Proteomes" id="UP001268809">
    <property type="component" value="Segment"/>
</dbReference>
<keyword evidence="2" id="KW-1185">Reference proteome</keyword>
<reference evidence="1 2" key="1">
    <citation type="submission" date="2023-04" db="EMBL/GenBank/DDBJ databases">
        <authorList>
            <person name="Wang C."/>
            <person name="Guo Z."/>
            <person name="Wang M."/>
            <person name="Wang X."/>
            <person name="Ji F."/>
            <person name="Zhao J."/>
            <person name="Zeng J."/>
            <person name="Zuo J."/>
        </authorList>
    </citation>
    <scope>NUCLEOTIDE SEQUENCE [LARGE SCALE GENOMIC DNA]</scope>
</reference>
<name>A0AA51U7N3_9CAUD</name>
<organism evidence="1 2">
    <name type="scientific">Escherichia phage pEC-M719-6WT.1</name>
    <dbReference type="NCBI Taxonomy" id="3056220"/>
    <lineage>
        <taxon>Viruses</taxon>
        <taxon>Duplodnaviria</taxon>
        <taxon>Heunggongvirae</taxon>
        <taxon>Uroviricota</taxon>
        <taxon>Caudoviricetes</taxon>
        <taxon>Andersonviridae</taxon>
        <taxon>Ounavirinae</taxon>
        <taxon>Mooglevirus</taxon>
        <taxon>Mooglevirus M7196WT1</taxon>
    </lineage>
</organism>
<proteinExistence type="predicted"/>
<dbReference type="EMBL" id="OQ845957">
    <property type="protein sequence ID" value="WMU95538.1"/>
    <property type="molecule type" value="Genomic_DNA"/>
</dbReference>
<protein>
    <recommendedName>
        <fullName evidence="3">Minor tail protein</fullName>
    </recommendedName>
</protein>
<accession>A0AA51U7N3</accession>
<evidence type="ECO:0008006" key="3">
    <source>
        <dbReference type="Google" id="ProtNLM"/>
    </source>
</evidence>
<evidence type="ECO:0000313" key="1">
    <source>
        <dbReference type="EMBL" id="WMU95538.1"/>
    </source>
</evidence>
<sequence>MKTVNEMLAEKNINEQFLLTTVESLAVIFRSNTFTSGFMPESLKVTDIDSDESFRSTVELLTSNRKIALASIVVGVDSLAKFLFENMQSGDYSSMDEQSINMLLNEMTEQQMVMGIVGGVSSVMAMLEKRMEDKSSRYDKLDWGFNVISERAKALAIETYQKLEDLTKQDVDIKLDDIQVMVTALTPAIMVIMNIHAILEVADLLKSPPSFIEEVSGGASVSALQDVLMQTNVAIVREKIAINFGDEFLQQIEAMAEKNGEAITIH</sequence>
<evidence type="ECO:0000313" key="2">
    <source>
        <dbReference type="Proteomes" id="UP001268809"/>
    </source>
</evidence>